<evidence type="ECO:0000256" key="6">
    <source>
        <dbReference type="SAM" id="Coils"/>
    </source>
</evidence>
<evidence type="ECO:0000259" key="8">
    <source>
        <dbReference type="Pfam" id="PF02096"/>
    </source>
</evidence>
<dbReference type="GO" id="GO:0051205">
    <property type="term" value="P:protein insertion into membrane"/>
    <property type="evidence" value="ECO:0007669"/>
    <property type="project" value="TreeGrafter"/>
</dbReference>
<evidence type="ECO:0000256" key="7">
    <source>
        <dbReference type="SAM" id="Phobius"/>
    </source>
</evidence>
<proteinExistence type="inferred from homology"/>
<feature type="transmembrane region" description="Helical" evidence="7">
    <location>
        <begin position="91"/>
        <end position="113"/>
    </location>
</feature>
<keyword evidence="4 7" id="KW-0472">Membrane</keyword>
<comment type="caution">
    <text evidence="9">The sequence shown here is derived from an EMBL/GenBank/DDBJ whole genome shotgun (WGS) entry which is preliminary data.</text>
</comment>
<comment type="similarity">
    <text evidence="5">Belongs to the OXA1/ALB3/YidC family.</text>
</comment>
<feature type="transmembrane region" description="Helical" evidence="7">
    <location>
        <begin position="224"/>
        <end position="240"/>
    </location>
</feature>
<comment type="subcellular location">
    <subcellularLocation>
        <location evidence="1 5">Membrane</location>
        <topology evidence="1 5">Multi-pass membrane protein</topology>
    </subcellularLocation>
</comment>
<dbReference type="EMBL" id="JAGQLF010000027">
    <property type="protein sequence ID" value="MCA9386939.1"/>
    <property type="molecule type" value="Genomic_DNA"/>
</dbReference>
<dbReference type="PANTHER" id="PTHR12428:SF65">
    <property type="entry name" value="CYTOCHROME C OXIDASE ASSEMBLY PROTEIN COX18, MITOCHONDRIAL"/>
    <property type="match status" value="1"/>
</dbReference>
<keyword evidence="2 5" id="KW-0812">Transmembrane</keyword>
<evidence type="ECO:0000313" key="10">
    <source>
        <dbReference type="Proteomes" id="UP000714915"/>
    </source>
</evidence>
<name>A0A955LB69_9BACT</name>
<keyword evidence="6" id="KW-0175">Coiled coil</keyword>
<gene>
    <name evidence="9" type="primary">yidC</name>
    <name evidence="9" type="ORF">KC669_02805</name>
</gene>
<evidence type="ECO:0000256" key="4">
    <source>
        <dbReference type="ARBA" id="ARBA00023136"/>
    </source>
</evidence>
<protein>
    <submittedName>
        <fullName evidence="9">Membrane protein insertase YidC</fullName>
    </submittedName>
</protein>
<sequence>MNIFEVLFYQPLYNLIVGLYHLLGDDLGLAIIAVAILSRAVLIPITFRQVKMAESSREFNEKSKEIRKKYKKDKEKQTQELMKLQQEYLPAQLGGCLPMIFQLIVFINIYSVIRNLIAEGASGFNEIAYSFVPKLGETINGQFLGGLMDLKIAPNAVNGTSLIPYIVLIIGVGIAQYSSLKILSGLRKKSEKKDDSKEKESKKKKKKDDGMEDFAEIMQKSTQQAMLVFPFMLMFISFGLPTGLSVYLITTSIFVILQQSIFYKVKERREKAENN</sequence>
<organism evidence="9 10">
    <name type="scientific">Candidatus Dojkabacteria bacterium</name>
    <dbReference type="NCBI Taxonomy" id="2099670"/>
    <lineage>
        <taxon>Bacteria</taxon>
        <taxon>Candidatus Dojkabacteria</taxon>
    </lineage>
</organism>
<evidence type="ECO:0000256" key="2">
    <source>
        <dbReference type="ARBA" id="ARBA00022692"/>
    </source>
</evidence>
<reference evidence="9" key="2">
    <citation type="journal article" date="2021" name="Microbiome">
        <title>Successional dynamics and alternative stable states in a saline activated sludge microbial community over 9 years.</title>
        <authorList>
            <person name="Wang Y."/>
            <person name="Ye J."/>
            <person name="Ju F."/>
            <person name="Liu L."/>
            <person name="Boyd J.A."/>
            <person name="Deng Y."/>
            <person name="Parks D.H."/>
            <person name="Jiang X."/>
            <person name="Yin X."/>
            <person name="Woodcroft B.J."/>
            <person name="Tyson G.W."/>
            <person name="Hugenholtz P."/>
            <person name="Polz M.F."/>
            <person name="Zhang T."/>
        </authorList>
    </citation>
    <scope>NUCLEOTIDE SEQUENCE</scope>
    <source>
        <strain evidence="9">HKST-UBA09</strain>
    </source>
</reference>
<dbReference type="Pfam" id="PF02096">
    <property type="entry name" value="60KD_IMP"/>
    <property type="match status" value="1"/>
</dbReference>
<evidence type="ECO:0000256" key="5">
    <source>
        <dbReference type="RuleBase" id="RU003945"/>
    </source>
</evidence>
<dbReference type="InterPro" id="IPR001708">
    <property type="entry name" value="YidC/ALB3/OXA1/COX18"/>
</dbReference>
<evidence type="ECO:0000256" key="1">
    <source>
        <dbReference type="ARBA" id="ARBA00004141"/>
    </source>
</evidence>
<dbReference type="GO" id="GO:0005886">
    <property type="term" value="C:plasma membrane"/>
    <property type="evidence" value="ECO:0007669"/>
    <property type="project" value="TreeGrafter"/>
</dbReference>
<dbReference type="Proteomes" id="UP000714915">
    <property type="component" value="Unassembled WGS sequence"/>
</dbReference>
<accession>A0A955LB69</accession>
<dbReference type="AlphaFoldDB" id="A0A955LB69"/>
<dbReference type="PANTHER" id="PTHR12428">
    <property type="entry name" value="OXA1"/>
    <property type="match status" value="1"/>
</dbReference>
<feature type="transmembrane region" description="Helical" evidence="7">
    <location>
        <begin position="162"/>
        <end position="183"/>
    </location>
</feature>
<dbReference type="InterPro" id="IPR028055">
    <property type="entry name" value="YidC/Oxa/ALB_C"/>
</dbReference>
<feature type="coiled-coil region" evidence="6">
    <location>
        <begin position="60"/>
        <end position="87"/>
    </location>
</feature>
<dbReference type="NCBIfam" id="TIGR03592">
    <property type="entry name" value="yidC_oxa1_cterm"/>
    <property type="match status" value="1"/>
</dbReference>
<reference evidence="9" key="1">
    <citation type="submission" date="2020-04" db="EMBL/GenBank/DDBJ databases">
        <authorList>
            <person name="Zhang T."/>
        </authorList>
    </citation>
    <scope>NUCLEOTIDE SEQUENCE</scope>
    <source>
        <strain evidence="9">HKST-UBA09</strain>
    </source>
</reference>
<feature type="domain" description="Membrane insertase YidC/Oxa/ALB C-terminal" evidence="8">
    <location>
        <begin position="28"/>
        <end position="263"/>
    </location>
</feature>
<evidence type="ECO:0000256" key="3">
    <source>
        <dbReference type="ARBA" id="ARBA00022989"/>
    </source>
</evidence>
<dbReference type="GO" id="GO:0032977">
    <property type="term" value="F:membrane insertase activity"/>
    <property type="evidence" value="ECO:0007669"/>
    <property type="project" value="InterPro"/>
</dbReference>
<keyword evidence="3 7" id="KW-1133">Transmembrane helix</keyword>
<evidence type="ECO:0000313" key="9">
    <source>
        <dbReference type="EMBL" id="MCA9386939.1"/>
    </source>
</evidence>